<dbReference type="AlphaFoldDB" id="A0A3D8TUF9"/>
<dbReference type="InterPro" id="IPR026593">
    <property type="entry name" value="SecY"/>
</dbReference>
<feature type="transmembrane region" description="Helical" evidence="10">
    <location>
        <begin position="67"/>
        <end position="91"/>
    </location>
</feature>
<evidence type="ECO:0000256" key="2">
    <source>
        <dbReference type="ARBA" id="ARBA00005751"/>
    </source>
</evidence>
<dbReference type="FunFam" id="1.10.3370.10:FF:000001">
    <property type="entry name" value="Preprotein translocase subunit SecY"/>
    <property type="match status" value="1"/>
</dbReference>
<evidence type="ECO:0000313" key="15">
    <source>
        <dbReference type="Proteomes" id="UP000257055"/>
    </source>
</evidence>
<evidence type="ECO:0000256" key="11">
    <source>
        <dbReference type="RuleBase" id="RU000537"/>
    </source>
</evidence>
<feature type="transmembrane region" description="Helical" evidence="10">
    <location>
        <begin position="364"/>
        <end position="385"/>
    </location>
</feature>
<keyword evidence="10" id="KW-1003">Cell membrane</keyword>
<comment type="subcellular location">
    <subcellularLocation>
        <location evidence="10">Cell membrane</location>
        <topology evidence="10">Multi-pass membrane protein</topology>
    </subcellularLocation>
    <subcellularLocation>
        <location evidence="1 12">Membrane</location>
        <topology evidence="1 12">Multi-pass membrane protein</topology>
    </subcellularLocation>
</comment>
<dbReference type="InterPro" id="IPR002208">
    <property type="entry name" value="SecY/SEC61-alpha"/>
</dbReference>
<name>A0A3D8TUF9_9LIST</name>
<dbReference type="PROSITE" id="PS00756">
    <property type="entry name" value="SECY_2"/>
    <property type="match status" value="1"/>
</dbReference>
<feature type="transmembrane region" description="Helical" evidence="10">
    <location>
        <begin position="311"/>
        <end position="330"/>
    </location>
</feature>
<evidence type="ECO:0000256" key="6">
    <source>
        <dbReference type="ARBA" id="ARBA00022989"/>
    </source>
</evidence>
<dbReference type="RefSeq" id="WP_115753712.1">
    <property type="nucleotide sequence ID" value="NZ_LARY01000002.1"/>
</dbReference>
<evidence type="ECO:0000256" key="5">
    <source>
        <dbReference type="ARBA" id="ARBA00022927"/>
    </source>
</evidence>
<comment type="similarity">
    <text evidence="2 10 13">Belongs to the SecY/SEC61-alpha family.</text>
</comment>
<dbReference type="HAMAP" id="MF_01465">
    <property type="entry name" value="SecY"/>
    <property type="match status" value="1"/>
</dbReference>
<feature type="transmembrane region" description="Helical" evidence="10">
    <location>
        <begin position="271"/>
        <end position="291"/>
    </location>
</feature>
<evidence type="ECO:0000256" key="7">
    <source>
        <dbReference type="ARBA" id="ARBA00023010"/>
    </source>
</evidence>
<dbReference type="PRINTS" id="PR00303">
    <property type="entry name" value="SECYTRNLCASE"/>
</dbReference>
<keyword evidence="15" id="KW-1185">Reference proteome</keyword>
<evidence type="ECO:0000256" key="9">
    <source>
        <dbReference type="ARBA" id="ARBA00039733"/>
    </source>
</evidence>
<dbReference type="PIRSF" id="PIRSF004557">
    <property type="entry name" value="SecY"/>
    <property type="match status" value="1"/>
</dbReference>
<keyword evidence="4 10" id="KW-0812">Transmembrane</keyword>
<evidence type="ECO:0000313" key="14">
    <source>
        <dbReference type="EMBL" id="RDX01456.1"/>
    </source>
</evidence>
<feature type="transmembrane region" description="Helical" evidence="10">
    <location>
        <begin position="391"/>
        <end position="411"/>
    </location>
</feature>
<dbReference type="PANTHER" id="PTHR10906">
    <property type="entry name" value="SECY/SEC61-ALPHA FAMILY MEMBER"/>
    <property type="match status" value="1"/>
</dbReference>
<sequence length="431" mass="47067">MFQTLVNFFRVKDIRNKIFFTLAMLIIFRIGTFIPVPGVNAAALQQTMEGGIFGFLNTFNGGALKNFSVLAMGVMPYITASIIVQLLQMDVVPKLTEWSKQGEMGRKKLNQLTRYLTIGLGLIEAFGMAYGFNRLSGSTLIFNASVPQYIVVAIVLTTGTMFLMWLGEQITVKGVGNGISIIIFAGIVARIPDGIRQVYVQQIEDAGDQLFLHILVLVGIALAALLIVVVVIYFQQALRKIPIQYSKRVAGNKQAGAQATHLPLKLNSAGVIPVIFASAFIITPQTILTFFDSSNGVVSVLKNVFDYTKPIGMVLYVALIIAFTYFYAFIQVNPEKVADNLKKQGGYIPSKRPGRETQAYLTSVLYRLTFIGALFLAAVAIIPTIGTTAFGLPQTLAIGGTSLLIVIGVALDTTKQLEGQLVKRNYRGFIK</sequence>
<dbReference type="InterPro" id="IPR023201">
    <property type="entry name" value="SecY_dom_sf"/>
</dbReference>
<dbReference type="EMBL" id="LARY01000002">
    <property type="protein sequence ID" value="RDX01456.1"/>
    <property type="molecule type" value="Genomic_DNA"/>
</dbReference>
<feature type="transmembrane region" description="Helical" evidence="10">
    <location>
        <begin position="147"/>
        <end position="167"/>
    </location>
</feature>
<keyword evidence="5 10" id="KW-0653">Protein transport</keyword>
<gene>
    <name evidence="10" type="primary">secY</name>
    <name evidence="14" type="ORF">UR08_11170</name>
</gene>
<protein>
    <recommendedName>
        <fullName evidence="9 10">Protein translocase subunit SecY</fullName>
    </recommendedName>
</protein>
<dbReference type="Gene3D" id="1.10.3370.10">
    <property type="entry name" value="SecY subunit domain"/>
    <property type="match status" value="1"/>
</dbReference>
<proteinExistence type="inferred from homology"/>
<dbReference type="GO" id="GO:0006605">
    <property type="term" value="P:protein targeting"/>
    <property type="evidence" value="ECO:0007669"/>
    <property type="project" value="UniProtKB-UniRule"/>
</dbReference>
<organism evidence="14 15">
    <name type="scientific">Listeria kieliensis</name>
    <dbReference type="NCBI Taxonomy" id="1621700"/>
    <lineage>
        <taxon>Bacteria</taxon>
        <taxon>Bacillati</taxon>
        <taxon>Bacillota</taxon>
        <taxon>Bacilli</taxon>
        <taxon>Bacillales</taxon>
        <taxon>Listeriaceae</taxon>
        <taxon>Listeria</taxon>
    </lineage>
</organism>
<reference evidence="15" key="1">
    <citation type="submission" date="2015-04" db="EMBL/GenBank/DDBJ databases">
        <authorList>
            <person name="Schardt J."/>
            <person name="Mueller-Herbst S."/>
            <person name="Scherer S."/>
            <person name="Huptas C."/>
        </authorList>
    </citation>
    <scope>NUCLEOTIDE SEQUENCE [LARGE SCALE GENOMIC DNA]</scope>
    <source>
        <strain evidence="15">Kiel-L1</strain>
    </source>
</reference>
<evidence type="ECO:0000256" key="12">
    <source>
        <dbReference type="RuleBase" id="RU003484"/>
    </source>
</evidence>
<evidence type="ECO:0000256" key="1">
    <source>
        <dbReference type="ARBA" id="ARBA00004141"/>
    </source>
</evidence>
<feature type="transmembrane region" description="Helical" evidence="10">
    <location>
        <begin position="112"/>
        <end position="132"/>
    </location>
</feature>
<dbReference type="Pfam" id="PF00344">
    <property type="entry name" value="SecY"/>
    <property type="match status" value="1"/>
</dbReference>
<comment type="subunit">
    <text evidence="10">Component of the Sec protein translocase complex. Heterotrimer consisting of SecY, SecE and SecG subunits. The heterotrimers can form oligomers, although 1 heterotrimer is thought to be able to translocate proteins. Interacts with the ribosome. Interacts with SecDF, and other proteins may be involved. Interacts with SecA.</text>
</comment>
<evidence type="ECO:0000256" key="3">
    <source>
        <dbReference type="ARBA" id="ARBA00022448"/>
    </source>
</evidence>
<comment type="caution">
    <text evidence="14">The sequence shown here is derived from an EMBL/GenBank/DDBJ whole genome shotgun (WGS) entry which is preliminary data.</text>
</comment>
<dbReference type="NCBIfam" id="TIGR00967">
    <property type="entry name" value="3a0501s007"/>
    <property type="match status" value="1"/>
</dbReference>
<feature type="transmembrane region" description="Helical" evidence="10">
    <location>
        <begin position="211"/>
        <end position="234"/>
    </location>
</feature>
<accession>A0A3D8TUF9</accession>
<comment type="function">
    <text evidence="10 11">The central subunit of the protein translocation channel SecYEG. Consists of two halves formed by TMs 1-5 and 6-10. These two domains form a lateral gate at the front which open onto the bilayer between TMs 2 and 7, and are clamped together by SecE at the back. The channel is closed by both a pore ring composed of hydrophobic SecY resides and a short helix (helix 2A) on the extracellular side of the membrane which forms a plug. The plug probably moves laterally to allow the channel to open. The ring and the pore may move independently.</text>
</comment>
<evidence type="ECO:0000256" key="10">
    <source>
        <dbReference type="HAMAP-Rule" id="MF_01465"/>
    </source>
</evidence>
<keyword evidence="8 10" id="KW-0472">Membrane</keyword>
<dbReference type="PROSITE" id="PS00755">
    <property type="entry name" value="SECY_1"/>
    <property type="match status" value="1"/>
</dbReference>
<keyword evidence="3 10" id="KW-0813">Transport</keyword>
<evidence type="ECO:0000256" key="8">
    <source>
        <dbReference type="ARBA" id="ARBA00023136"/>
    </source>
</evidence>
<dbReference type="Proteomes" id="UP000257055">
    <property type="component" value="Unassembled WGS sequence"/>
</dbReference>
<keyword evidence="7 10" id="KW-0811">Translocation</keyword>
<evidence type="ECO:0000256" key="4">
    <source>
        <dbReference type="ARBA" id="ARBA00022692"/>
    </source>
</evidence>
<evidence type="ECO:0000256" key="13">
    <source>
        <dbReference type="RuleBase" id="RU004349"/>
    </source>
</evidence>
<dbReference type="SUPFAM" id="SSF103491">
    <property type="entry name" value="Preprotein translocase SecY subunit"/>
    <property type="match status" value="1"/>
</dbReference>
<dbReference type="GO" id="GO:0005886">
    <property type="term" value="C:plasma membrane"/>
    <property type="evidence" value="ECO:0007669"/>
    <property type="project" value="UniProtKB-SubCell"/>
</dbReference>
<dbReference type="GO" id="GO:0065002">
    <property type="term" value="P:intracellular protein transmembrane transport"/>
    <property type="evidence" value="ECO:0007669"/>
    <property type="project" value="UniProtKB-UniRule"/>
</dbReference>
<feature type="transmembrane region" description="Helical" evidence="10">
    <location>
        <begin position="18"/>
        <end position="36"/>
    </location>
</feature>
<keyword evidence="6 10" id="KW-1133">Transmembrane helix</keyword>
<feature type="transmembrane region" description="Helical" evidence="10">
    <location>
        <begin position="174"/>
        <end position="191"/>
    </location>
</feature>
<dbReference type="GO" id="GO:0043952">
    <property type="term" value="P:protein transport by the Sec complex"/>
    <property type="evidence" value="ECO:0007669"/>
    <property type="project" value="UniProtKB-UniRule"/>
</dbReference>
<dbReference type="InterPro" id="IPR030659">
    <property type="entry name" value="SecY_CS"/>
</dbReference>